<evidence type="ECO:0008006" key="3">
    <source>
        <dbReference type="Google" id="ProtNLM"/>
    </source>
</evidence>
<name>T0AYT9_9RHOO</name>
<dbReference type="OrthoDB" id="8969015at2"/>
<dbReference type="AlphaFoldDB" id="T0AYT9"/>
<dbReference type="RefSeq" id="WP_021249140.1">
    <property type="nucleotide sequence ID" value="NZ_ATJV01000050.1"/>
</dbReference>
<dbReference type="PATRIC" id="fig|1348657.5.peg.1717"/>
<sequence>MAKTAAERQKAYRERRGQDHRLNLYVTADAGAALARLCKLCRLPQREMLERLILTAEADHLQTLTPDSQEWLEYHGQIEAWEPEP</sequence>
<keyword evidence="2" id="KW-1185">Reference proteome</keyword>
<evidence type="ECO:0000313" key="2">
    <source>
        <dbReference type="Proteomes" id="UP000015455"/>
    </source>
</evidence>
<evidence type="ECO:0000313" key="1">
    <source>
        <dbReference type="EMBL" id="EPZ15758.1"/>
    </source>
</evidence>
<dbReference type="EMBL" id="ATJV01000050">
    <property type="protein sequence ID" value="EPZ15758.1"/>
    <property type="molecule type" value="Genomic_DNA"/>
</dbReference>
<proteinExistence type="predicted"/>
<comment type="caution">
    <text evidence="1">The sequence shown here is derived from an EMBL/GenBank/DDBJ whole genome shotgun (WGS) entry which is preliminary data.</text>
</comment>
<protein>
    <recommendedName>
        <fullName evidence="3">Protein CopB</fullName>
    </recommendedName>
</protein>
<accession>T0AYT9</accession>
<reference evidence="1 2" key="1">
    <citation type="submission" date="2013-06" db="EMBL/GenBank/DDBJ databases">
        <title>Draft genome sequence of Thauera terpenica.</title>
        <authorList>
            <person name="Liu B."/>
            <person name="Frostegard A.H."/>
            <person name="Shapleigh J.P."/>
        </authorList>
    </citation>
    <scope>NUCLEOTIDE SEQUENCE [LARGE SCALE GENOMIC DNA]</scope>
    <source>
        <strain evidence="1 2">58Eu</strain>
    </source>
</reference>
<dbReference type="Proteomes" id="UP000015455">
    <property type="component" value="Unassembled WGS sequence"/>
</dbReference>
<organism evidence="1 2">
    <name type="scientific">Thauera terpenica 58Eu</name>
    <dbReference type="NCBI Taxonomy" id="1348657"/>
    <lineage>
        <taxon>Bacteria</taxon>
        <taxon>Pseudomonadati</taxon>
        <taxon>Pseudomonadota</taxon>
        <taxon>Betaproteobacteria</taxon>
        <taxon>Rhodocyclales</taxon>
        <taxon>Zoogloeaceae</taxon>
        <taxon>Thauera</taxon>
    </lineage>
</organism>
<gene>
    <name evidence="1" type="ORF">M622_14175</name>
</gene>